<dbReference type="FunFam" id="3.40.50.720:FF:000084">
    <property type="entry name" value="Short-chain dehydrogenase reductase"/>
    <property type="match status" value="1"/>
</dbReference>
<proteinExistence type="inferred from homology"/>
<dbReference type="Proteomes" id="UP000028135">
    <property type="component" value="Unassembled WGS sequence"/>
</dbReference>
<gene>
    <name evidence="4" type="ORF">AL00_18720</name>
</gene>
<reference evidence="4 5" key="1">
    <citation type="submission" date="2014-05" db="EMBL/GenBank/DDBJ databases">
        <title>Genome Announcement of Sphingobium lucknowense F2.</title>
        <authorList>
            <person name="Lal R."/>
            <person name="Negi V."/>
            <person name="Lata P."/>
            <person name="Sangwan N."/>
            <person name="Gupta S.K."/>
            <person name="Rao D.L.N."/>
            <person name="Das S."/>
        </authorList>
    </citation>
    <scope>NUCLEOTIDE SEQUENCE [LARGE SCALE GENOMIC DNA]</scope>
    <source>
        <strain evidence="4 5">F2</strain>
    </source>
</reference>
<comment type="similarity">
    <text evidence="1">Belongs to the short-chain dehydrogenases/reductases (SDR) family.</text>
</comment>
<dbReference type="Pfam" id="PF13561">
    <property type="entry name" value="adh_short_C2"/>
    <property type="match status" value="1"/>
</dbReference>
<evidence type="ECO:0000256" key="3">
    <source>
        <dbReference type="ARBA" id="ARBA00051383"/>
    </source>
</evidence>
<dbReference type="PRINTS" id="PR00080">
    <property type="entry name" value="SDRFAMILY"/>
</dbReference>
<keyword evidence="2" id="KW-0560">Oxidoreductase</keyword>
<comment type="catalytic activity">
    <reaction evidence="3">
        <text>2,5-dichlorocyclohexa-2,5-dien-1,4-diol + NAD(+) = 2,5-dichlorohydroquinone + NADH + H(+)</text>
        <dbReference type="Rhea" id="RHEA:15741"/>
        <dbReference type="ChEBI" id="CHEBI:15378"/>
        <dbReference type="ChEBI" id="CHEBI:27545"/>
        <dbReference type="ChEBI" id="CHEBI:28975"/>
        <dbReference type="ChEBI" id="CHEBI:57540"/>
        <dbReference type="ChEBI" id="CHEBI:57945"/>
    </reaction>
</comment>
<evidence type="ECO:0000313" key="5">
    <source>
        <dbReference type="Proteomes" id="UP000028135"/>
    </source>
</evidence>
<dbReference type="AlphaFoldDB" id="A0A8E0WPJ3"/>
<dbReference type="PANTHER" id="PTHR24321">
    <property type="entry name" value="DEHYDROGENASES, SHORT CHAIN"/>
    <property type="match status" value="1"/>
</dbReference>
<dbReference type="InterPro" id="IPR036291">
    <property type="entry name" value="NAD(P)-bd_dom_sf"/>
</dbReference>
<dbReference type="InterPro" id="IPR002347">
    <property type="entry name" value="SDR_fam"/>
</dbReference>
<dbReference type="NCBIfam" id="NF005559">
    <property type="entry name" value="PRK07231.1"/>
    <property type="match status" value="1"/>
</dbReference>
<dbReference type="PANTHER" id="PTHR24321:SF14">
    <property type="entry name" value="SHORT-CHAIN TYPE DEHYDROGENASE_REDUCTASE BLR2146-RELATED"/>
    <property type="match status" value="1"/>
</dbReference>
<evidence type="ECO:0000256" key="2">
    <source>
        <dbReference type="ARBA" id="ARBA00023002"/>
    </source>
</evidence>
<dbReference type="PRINTS" id="PR00081">
    <property type="entry name" value="GDHRDH"/>
</dbReference>
<comment type="caution">
    <text evidence="4">The sequence shown here is derived from an EMBL/GenBank/DDBJ whole genome shotgun (WGS) entry which is preliminary data.</text>
</comment>
<dbReference type="GO" id="GO:0016491">
    <property type="term" value="F:oxidoreductase activity"/>
    <property type="evidence" value="ECO:0007669"/>
    <property type="project" value="UniProtKB-KW"/>
</dbReference>
<name>A0A8E0WPJ3_9SPHN</name>
<dbReference type="EMBL" id="JANF02000089">
    <property type="protein sequence ID" value="KER34937.1"/>
    <property type="molecule type" value="Genomic_DNA"/>
</dbReference>
<organism evidence="4 5">
    <name type="scientific">Sphingobium indicum F2</name>
    <dbReference type="NCBI Taxonomy" id="1450518"/>
    <lineage>
        <taxon>Bacteria</taxon>
        <taxon>Pseudomonadati</taxon>
        <taxon>Pseudomonadota</taxon>
        <taxon>Alphaproteobacteria</taxon>
        <taxon>Sphingomonadales</taxon>
        <taxon>Sphingomonadaceae</taxon>
        <taxon>Sphingobium</taxon>
    </lineage>
</organism>
<dbReference type="RefSeq" id="WP_020819539.1">
    <property type="nucleotide sequence ID" value="NZ_JANF02000089.1"/>
</dbReference>
<protein>
    <submittedName>
        <fullName evidence="4">Short-chain dehydrogenase</fullName>
    </submittedName>
</protein>
<sequence length="282" mass="29043">MSDFAGKTAIVTGGGSGIGRATAQLLAQRGARLVVADIREDAARAVAEEIRSAGGVAEPFHCDVEKEGDIIAMVAHAVATFGGLHILHNNAALVDLEVNIQDQNVLTIDASLWDRIMAINVRSVMLGCKHAIPEMIRAGGGAIVNTSSTYGVAAYANLCAYGTSKAALIQLTRYVAVAFGRQGIRCNAVAPSLVATPGVLELFPQELLDANRNGAAMDLLVTPTDIAEAVAFLASDAARHITGHLLPVDAGTLAHLSTAPAGRAYDEKMAAAAGGGEKAVPQ</sequence>
<evidence type="ECO:0000256" key="1">
    <source>
        <dbReference type="ARBA" id="ARBA00006484"/>
    </source>
</evidence>
<dbReference type="Gene3D" id="3.40.50.720">
    <property type="entry name" value="NAD(P)-binding Rossmann-like Domain"/>
    <property type="match status" value="1"/>
</dbReference>
<dbReference type="SUPFAM" id="SSF51735">
    <property type="entry name" value="NAD(P)-binding Rossmann-fold domains"/>
    <property type="match status" value="1"/>
</dbReference>
<dbReference type="CDD" id="cd05233">
    <property type="entry name" value="SDR_c"/>
    <property type="match status" value="1"/>
</dbReference>
<accession>A0A8E0WPJ3</accession>
<evidence type="ECO:0000313" key="4">
    <source>
        <dbReference type="EMBL" id="KER34937.1"/>
    </source>
</evidence>